<evidence type="ECO:0000313" key="1">
    <source>
        <dbReference type="EMBL" id="KAK6167966.1"/>
    </source>
</evidence>
<name>A0AAN8GD02_PATCE</name>
<dbReference type="EMBL" id="JAZGQO010000018">
    <property type="protein sequence ID" value="KAK6167966.1"/>
    <property type="molecule type" value="Genomic_DNA"/>
</dbReference>
<dbReference type="Proteomes" id="UP001347796">
    <property type="component" value="Unassembled WGS sequence"/>
</dbReference>
<evidence type="ECO:0000313" key="2">
    <source>
        <dbReference type="Proteomes" id="UP001347796"/>
    </source>
</evidence>
<gene>
    <name evidence="1" type="ORF">SNE40_021882</name>
</gene>
<sequence length="291" mass="32850">MTAAAKLVREEIREENYNKDKYPDDGAIRDFSKMSNFIVPSLKFFLDVLLNRELWKVALGQALIQAVRQRSVIAPLLFGLGVELDHIFGSKWVVSQLHSLGFCISADEVALFKKSILQDEEQYSLSTSEEIDSQVMDTETPCYQFVADNADANIVTLDGTGTFHGTGLIRWIKRGMVNSKPKSQVLRRARLQVSELCKKGGIQTRTYFRSAIPALSQLKLSPLLEIQIPHIVNTSEFYTTLLWRSSELLRKALQPAPNWINWSGYVEAASFKDTIIVDDIHFTSSHGPEPK</sequence>
<proteinExistence type="predicted"/>
<reference evidence="1 2" key="1">
    <citation type="submission" date="2024-01" db="EMBL/GenBank/DDBJ databases">
        <title>The genome of the rayed Mediterranean limpet Patella caerulea (Linnaeus, 1758).</title>
        <authorList>
            <person name="Anh-Thu Weber A."/>
            <person name="Halstead-Nussloch G."/>
        </authorList>
    </citation>
    <scope>NUCLEOTIDE SEQUENCE [LARGE SCALE GENOMIC DNA]</scope>
    <source>
        <strain evidence="1">AATW-2023a</strain>
        <tissue evidence="1">Whole specimen</tissue>
    </source>
</reference>
<comment type="caution">
    <text evidence="1">The sequence shown here is derived from an EMBL/GenBank/DDBJ whole genome shotgun (WGS) entry which is preliminary data.</text>
</comment>
<accession>A0AAN8GD02</accession>
<organism evidence="1 2">
    <name type="scientific">Patella caerulea</name>
    <name type="common">Rayed Mediterranean limpet</name>
    <dbReference type="NCBI Taxonomy" id="87958"/>
    <lineage>
        <taxon>Eukaryota</taxon>
        <taxon>Metazoa</taxon>
        <taxon>Spiralia</taxon>
        <taxon>Lophotrochozoa</taxon>
        <taxon>Mollusca</taxon>
        <taxon>Gastropoda</taxon>
        <taxon>Patellogastropoda</taxon>
        <taxon>Patelloidea</taxon>
        <taxon>Patellidae</taxon>
        <taxon>Patella</taxon>
    </lineage>
</organism>
<dbReference type="AlphaFoldDB" id="A0AAN8GD02"/>
<protein>
    <submittedName>
        <fullName evidence="1">Uncharacterized protein</fullName>
    </submittedName>
</protein>
<keyword evidence="2" id="KW-1185">Reference proteome</keyword>